<dbReference type="InterPro" id="IPR011990">
    <property type="entry name" value="TPR-like_helical_dom_sf"/>
</dbReference>
<proteinExistence type="predicted"/>
<reference evidence="2" key="1">
    <citation type="submission" date="2025-08" db="UniProtKB">
        <authorList>
            <consortium name="RefSeq"/>
        </authorList>
    </citation>
    <scope>IDENTIFICATION</scope>
</reference>
<dbReference type="Proteomes" id="UP000504607">
    <property type="component" value="Chromosome 6"/>
</dbReference>
<dbReference type="OrthoDB" id="185373at2759"/>
<accession>A0A6I9RJ00</accession>
<dbReference type="RefSeq" id="XP_010924000.1">
    <property type="nucleotide sequence ID" value="XM_010925698.3"/>
</dbReference>
<dbReference type="Gene3D" id="1.25.40.10">
    <property type="entry name" value="Tetratricopeptide repeat domain"/>
    <property type="match status" value="1"/>
</dbReference>
<protein>
    <submittedName>
        <fullName evidence="2">Pentatricopeptide repeat-containing protein At1g55890, mitochondrial</fullName>
    </submittedName>
</protein>
<feature type="non-terminal residue" evidence="2">
    <location>
        <position position="76"/>
    </location>
</feature>
<organism evidence="1 2">
    <name type="scientific">Elaeis guineensis var. tenera</name>
    <name type="common">Oil palm</name>
    <dbReference type="NCBI Taxonomy" id="51953"/>
    <lineage>
        <taxon>Eukaryota</taxon>
        <taxon>Viridiplantae</taxon>
        <taxon>Streptophyta</taxon>
        <taxon>Embryophyta</taxon>
        <taxon>Tracheophyta</taxon>
        <taxon>Spermatophyta</taxon>
        <taxon>Magnoliopsida</taxon>
        <taxon>Liliopsida</taxon>
        <taxon>Arecaceae</taxon>
        <taxon>Arecoideae</taxon>
        <taxon>Cocoseae</taxon>
        <taxon>Elaeidinae</taxon>
        <taxon>Elaeis</taxon>
    </lineage>
</organism>
<sequence>MRSPSATRCPNAVEAIFEEQKRYPAGIAREGFDVRLISLYGKAGMPANAAASFHQLPALGCSRSVMSFNALLSACA</sequence>
<evidence type="ECO:0000313" key="1">
    <source>
        <dbReference type="Proteomes" id="UP000504607"/>
    </source>
</evidence>
<dbReference type="AlphaFoldDB" id="A0A6I9RJ00"/>
<gene>
    <name evidence="2" type="primary">LOC105046945</name>
</gene>
<name>A0A6I9RJ00_ELAGV</name>
<keyword evidence="1" id="KW-1185">Reference proteome</keyword>
<evidence type="ECO:0000313" key="2">
    <source>
        <dbReference type="RefSeq" id="XP_010924000.1"/>
    </source>
</evidence>
<dbReference type="InParanoid" id="A0A6I9RJ00"/>